<dbReference type="GeneID" id="19127680"/>
<reference evidence="2 3" key="1">
    <citation type="journal article" date="2013" name="PLoS Genet.">
        <title>Comparative genome structure, secondary metabolite, and effector coding capacity across Cochliobolus pathogens.</title>
        <authorList>
            <person name="Condon B.J."/>
            <person name="Leng Y."/>
            <person name="Wu D."/>
            <person name="Bushley K.E."/>
            <person name="Ohm R.A."/>
            <person name="Otillar R."/>
            <person name="Martin J."/>
            <person name="Schackwitz W."/>
            <person name="Grimwood J."/>
            <person name="MohdZainudin N."/>
            <person name="Xue C."/>
            <person name="Wang R."/>
            <person name="Manning V.A."/>
            <person name="Dhillon B."/>
            <person name="Tu Z.J."/>
            <person name="Steffenson B.J."/>
            <person name="Salamov A."/>
            <person name="Sun H."/>
            <person name="Lowry S."/>
            <person name="LaButti K."/>
            <person name="Han J."/>
            <person name="Copeland A."/>
            <person name="Lindquist E."/>
            <person name="Barry K."/>
            <person name="Schmutz J."/>
            <person name="Baker S.E."/>
            <person name="Ciuffetti L.M."/>
            <person name="Grigoriev I.V."/>
            <person name="Zhong S."/>
            <person name="Turgeon B.G."/>
        </authorList>
    </citation>
    <scope>NUCLEOTIDE SEQUENCE [LARGE SCALE GENOMIC DNA]</scope>
    <source>
        <strain evidence="2 3">ATCC 44560</strain>
    </source>
</reference>
<gene>
    <name evidence="2" type="ORF">COCMIDRAFT_90425</name>
</gene>
<keyword evidence="3" id="KW-1185">Reference proteome</keyword>
<feature type="compositionally biased region" description="Basic and acidic residues" evidence="1">
    <location>
        <begin position="163"/>
        <end position="178"/>
    </location>
</feature>
<evidence type="ECO:0000256" key="1">
    <source>
        <dbReference type="SAM" id="MobiDB-lite"/>
    </source>
</evidence>
<feature type="compositionally biased region" description="Basic residues" evidence="1">
    <location>
        <begin position="179"/>
        <end position="188"/>
    </location>
</feature>
<dbReference type="AlphaFoldDB" id="W6ZBX5"/>
<sequence length="319" mass="36733">MSFNLDVLFFEPADLCLDNTAADLHKHETSQVKDGELLWMADVNDEELEEGECEQRRLRSTIAHLNQQCDHWKAQAEEYGKIIAELDQRTSRDTAHPKLPRDILRRINRLEGETVRQRAENAQLKKMHKTTERENVLLGTQNENKANKLKGANIKVKNAKQVASKEEGKAKEAMEAKQRHLPSQRKMKKERDNALAAMQEQKKSNEGLRAELDTEQSGAPHMRDTAVDPDNTVVVVPIEFEARWVDVQRIMVELNRHQIAWTADIEAWYKEWRGLGRKKRGAENDGQRSRCALEASCRYTEACHDEEVYVPVGSWRSAE</sequence>
<feature type="compositionally biased region" description="Basic and acidic residues" evidence="1">
    <location>
        <begin position="200"/>
        <end position="209"/>
    </location>
</feature>
<dbReference type="KEGG" id="bor:COCMIDRAFT_90425"/>
<dbReference type="HOGENOM" id="CLU_804075_0_0_1"/>
<evidence type="ECO:0000313" key="2">
    <source>
        <dbReference type="EMBL" id="EUC47303.1"/>
    </source>
</evidence>
<organism evidence="2 3">
    <name type="scientific">Bipolaris oryzae ATCC 44560</name>
    <dbReference type="NCBI Taxonomy" id="930090"/>
    <lineage>
        <taxon>Eukaryota</taxon>
        <taxon>Fungi</taxon>
        <taxon>Dikarya</taxon>
        <taxon>Ascomycota</taxon>
        <taxon>Pezizomycotina</taxon>
        <taxon>Dothideomycetes</taxon>
        <taxon>Pleosporomycetidae</taxon>
        <taxon>Pleosporales</taxon>
        <taxon>Pleosporineae</taxon>
        <taxon>Pleosporaceae</taxon>
        <taxon>Bipolaris</taxon>
    </lineage>
</organism>
<dbReference type="EMBL" id="KI963954">
    <property type="protein sequence ID" value="EUC47303.1"/>
    <property type="molecule type" value="Genomic_DNA"/>
</dbReference>
<proteinExistence type="predicted"/>
<protein>
    <submittedName>
        <fullName evidence="2">Uncharacterized protein</fullName>
    </submittedName>
</protein>
<evidence type="ECO:0000313" key="3">
    <source>
        <dbReference type="Proteomes" id="UP000054032"/>
    </source>
</evidence>
<dbReference type="OrthoDB" id="3796753at2759"/>
<accession>W6ZBX5</accession>
<feature type="region of interest" description="Disordered" evidence="1">
    <location>
        <begin position="160"/>
        <end position="209"/>
    </location>
</feature>
<dbReference type="RefSeq" id="XP_007686187.1">
    <property type="nucleotide sequence ID" value="XM_007687997.1"/>
</dbReference>
<name>W6ZBX5_COCMI</name>
<dbReference type="Proteomes" id="UP000054032">
    <property type="component" value="Unassembled WGS sequence"/>
</dbReference>